<feature type="transmembrane region" description="Helical" evidence="1">
    <location>
        <begin position="23"/>
        <end position="43"/>
    </location>
</feature>
<keyword evidence="1" id="KW-0812">Transmembrane</keyword>
<organism evidence="2 3">
    <name type="scientific">Meloidogyne hapla</name>
    <name type="common">Root-knot nematode worm</name>
    <dbReference type="NCBI Taxonomy" id="6305"/>
    <lineage>
        <taxon>Eukaryota</taxon>
        <taxon>Metazoa</taxon>
        <taxon>Ecdysozoa</taxon>
        <taxon>Nematoda</taxon>
        <taxon>Chromadorea</taxon>
        <taxon>Rhabditida</taxon>
        <taxon>Tylenchina</taxon>
        <taxon>Tylenchomorpha</taxon>
        <taxon>Tylenchoidea</taxon>
        <taxon>Meloidogynidae</taxon>
        <taxon>Meloidogyninae</taxon>
        <taxon>Meloidogyne</taxon>
    </lineage>
</organism>
<keyword evidence="2" id="KW-1185">Reference proteome</keyword>
<sequence length="1389" mass="160041">MPAINNNNNFNIRGIFIFLQLKLFQLLFLVNISLFILQTPLILTSINEKIKNKNQELINNEEENIFKNNFTKFKNKIIRSVRLLDKNEERSENKKYPLIVGAGERLHIPIKGGTVPIEWFNLRVVDPQRFGRRLGDLRFEVDTRRFSRRAGGGGRLSKTGNWISPNSDQFDMEVDVEQENENFNGGREPPKILIEPSGEAIHLKIGKRLQLGPQHLRIYDSDTPNDRIWVNVEEISSNSLDLVDKLGARLRRFSLSGFLQGDVNLIALENYEEENEDEKNEKDKNEGFITFLRKVARDDSGAQSEPATIHVLFVPLKVVFDQNTAIRMIHHSSHSIEPSQLHSHCTSDFSLSWIPSARYSIVDQPNFGVVECLKEDIDNKNKKWIFCSSFTQNDINSLKVYCSDTASLVQTLQIDFITLSIRVFVQEPLTLNQTDQAQIRRKNMLATVFPQQFSTEQLYFHILEAPKLGMLLRLVEETGRHRRVGVSSNITQQQIDEGLFFYKLHFAPFSVLNDFFTFRLLTPAGPSEEIFRFDIVYLPGGGIGDIRLKNNTLIVEEGGIQEITNATLWLEAADGSRRFTFRIILPPMNGNLFLNKKEDKKKNILDNDETFHSDDILENNLFYEHFGDKSSWDRIFLLAESEMRDPGGGKGHTPVPFFLPITIIAKNNKQPQLLQMMYGGGDNLENKNLFLLENSERTLLPSIIQLIDLDNSIEWPSSLENYKQFPIAHSTNSLHFNVIPEPSNSRDFVICAKGAPEMPLREFDENLLNGGHLIVRHVGSAINGTILRLTATDGLHNKTLPISMFAVPKPFLRLSTPNKIYFNINFNETKESLFLLISITHLFAETNLDILDNQIIFKVETILANLSPFHLLLQNGTFVKTLEFTQKDILQNRLFFALNKNNLKQQNYTKIIFLKLFTTQNNYINQLNEEIILKIILNNFSNFSLTIPLKLKEKGINVQKGASSPIDEQIINIPKNDDIFAKYFIVKPPIYGDIIFQRKRNQINDLLKTTTSTQSIAVINNLPLLSFDNKILKTNSLLYLNKNKEEINKKEKDNFLIKIIIQAKQNKQIFIEIGPINIPINLINYINDKKEIEENLDFNNEYLGKELILKKNEPIIVDNLFNETFVRITSEYLQVENLKFPSNKIHFLVWQPKGGIIKYLINNEVINAKTIFNFTQEDINKRKIIFQFNNISKQNFDKEENKEIAGFYFLYSDGINQNNPERFSIQQKPKNIEENNKLENKMIKELNNFELERNLILKTTPGFPAIIGPEILKVAGNIDSDKVIYRLTTPPNHGRLFLSGANEKLEHFTQSDINSNKLIYQSTISLGSWKLMDKFGFKIYSSINKFNNENDPKEFKLIIENAYSNIKSKDINKLIEYRTINVTRGKGNK</sequence>
<name>A0A1I8B6T2_MELHA</name>
<reference evidence="3" key="1">
    <citation type="submission" date="2016-11" db="UniProtKB">
        <authorList>
            <consortium name="WormBaseParasite"/>
        </authorList>
    </citation>
    <scope>IDENTIFICATION</scope>
</reference>
<evidence type="ECO:0000313" key="2">
    <source>
        <dbReference type="Proteomes" id="UP000095281"/>
    </source>
</evidence>
<evidence type="ECO:0000313" key="3">
    <source>
        <dbReference type="WBParaSite" id="MhA1_Contig1538.frz3.fgene1"/>
    </source>
</evidence>
<dbReference type="GO" id="GO:0009653">
    <property type="term" value="P:anatomical structure morphogenesis"/>
    <property type="evidence" value="ECO:0007669"/>
    <property type="project" value="TreeGrafter"/>
</dbReference>
<dbReference type="PANTHER" id="PTHR45739">
    <property type="entry name" value="MATRIX PROTEIN, PUTATIVE-RELATED"/>
    <property type="match status" value="1"/>
</dbReference>
<keyword evidence="1" id="KW-0472">Membrane</keyword>
<accession>A0A1I8B6T2</accession>
<evidence type="ECO:0000256" key="1">
    <source>
        <dbReference type="SAM" id="Phobius"/>
    </source>
</evidence>
<keyword evidence="1" id="KW-1133">Transmembrane helix</keyword>
<protein>
    <submittedName>
        <fullName evidence="3">Transmembrane protein</fullName>
    </submittedName>
</protein>
<dbReference type="Proteomes" id="UP000095281">
    <property type="component" value="Unplaced"/>
</dbReference>
<dbReference type="PANTHER" id="PTHR45739:SF12">
    <property type="entry name" value="CHONDROITIN SULFATE PROTEOGLYCAN 4-LIKE ISOFORM X2"/>
    <property type="match status" value="1"/>
</dbReference>
<dbReference type="WBParaSite" id="MhA1_Contig1538.frz3.fgene1">
    <property type="protein sequence ID" value="MhA1_Contig1538.frz3.fgene1"/>
    <property type="gene ID" value="MhA1_Contig1538.frz3.fgene1"/>
</dbReference>
<dbReference type="Pfam" id="PF16184">
    <property type="entry name" value="Cadherin_3"/>
    <property type="match status" value="2"/>
</dbReference>
<dbReference type="InterPro" id="IPR051561">
    <property type="entry name" value="FRAS1_ECM"/>
</dbReference>
<proteinExistence type="predicted"/>